<sequence>MHMPIIFLLILVNVIVCRDFYVGMFKHNDILVAQDRLYKESEYHSRVIAKYGRMFKCPITYFRVVDRLGIGRGPTVEILRGGLRKKFLVLRILSIYNYPVSVNIYVGCENKMARELTTPLKPDTITDRGSFNKSDVTATTKDASKDDST</sequence>
<accession>A0ABM3LT21</accession>
<evidence type="ECO:0000256" key="2">
    <source>
        <dbReference type="SAM" id="SignalP"/>
    </source>
</evidence>
<evidence type="ECO:0000313" key="3">
    <source>
        <dbReference type="Proteomes" id="UP001652582"/>
    </source>
</evidence>
<protein>
    <submittedName>
        <fullName evidence="4">Uncharacterized protein LOC128198859</fullName>
    </submittedName>
</protein>
<feature type="chain" id="PRO_5047079627" evidence="2">
    <location>
        <begin position="18"/>
        <end position="149"/>
    </location>
</feature>
<feature type="compositionally biased region" description="Polar residues" evidence="1">
    <location>
        <begin position="127"/>
        <end position="141"/>
    </location>
</feature>
<keyword evidence="2" id="KW-0732">Signal</keyword>
<dbReference type="RefSeq" id="XP_052742209.1">
    <property type="nucleotide sequence ID" value="XM_052886249.1"/>
</dbReference>
<organism evidence="3 4">
    <name type="scientific">Bicyclus anynana</name>
    <name type="common">Squinting bush brown butterfly</name>
    <dbReference type="NCBI Taxonomy" id="110368"/>
    <lineage>
        <taxon>Eukaryota</taxon>
        <taxon>Metazoa</taxon>
        <taxon>Ecdysozoa</taxon>
        <taxon>Arthropoda</taxon>
        <taxon>Hexapoda</taxon>
        <taxon>Insecta</taxon>
        <taxon>Pterygota</taxon>
        <taxon>Neoptera</taxon>
        <taxon>Endopterygota</taxon>
        <taxon>Lepidoptera</taxon>
        <taxon>Glossata</taxon>
        <taxon>Ditrysia</taxon>
        <taxon>Papilionoidea</taxon>
        <taxon>Nymphalidae</taxon>
        <taxon>Satyrinae</taxon>
        <taxon>Satyrini</taxon>
        <taxon>Mycalesina</taxon>
        <taxon>Bicyclus</taxon>
    </lineage>
</organism>
<name>A0ABM3LT21_BICAN</name>
<gene>
    <name evidence="4" type="primary">LOC128198859</name>
</gene>
<feature type="region of interest" description="Disordered" evidence="1">
    <location>
        <begin position="127"/>
        <end position="149"/>
    </location>
</feature>
<dbReference type="GeneID" id="128198859"/>
<reference evidence="4" key="1">
    <citation type="submission" date="2025-08" db="UniProtKB">
        <authorList>
            <consortium name="RefSeq"/>
        </authorList>
    </citation>
    <scope>IDENTIFICATION</scope>
</reference>
<proteinExistence type="predicted"/>
<evidence type="ECO:0000256" key="1">
    <source>
        <dbReference type="SAM" id="MobiDB-lite"/>
    </source>
</evidence>
<feature type="signal peptide" evidence="2">
    <location>
        <begin position="1"/>
        <end position="17"/>
    </location>
</feature>
<evidence type="ECO:0000313" key="4">
    <source>
        <dbReference type="RefSeq" id="XP_052742209.1"/>
    </source>
</evidence>
<keyword evidence="3" id="KW-1185">Reference proteome</keyword>
<dbReference type="Proteomes" id="UP001652582">
    <property type="component" value="Chromosome 16"/>
</dbReference>